<keyword evidence="1" id="KW-0472">Membrane</keyword>
<dbReference type="HAMAP" id="MF_02088">
    <property type="entry name" value="Q_prec_transport"/>
    <property type="match status" value="1"/>
</dbReference>
<keyword evidence="1" id="KW-0813">Transport</keyword>
<feature type="transmembrane region" description="Helical" evidence="1">
    <location>
        <begin position="157"/>
        <end position="185"/>
    </location>
</feature>
<feature type="transmembrane region" description="Helical" evidence="1">
    <location>
        <begin position="82"/>
        <end position="104"/>
    </location>
</feature>
<protein>
    <recommendedName>
        <fullName evidence="1">Probable queuosine precursor transporter</fullName>
        <shortName evidence="1">Q precursor transporter</shortName>
    </recommendedName>
</protein>
<keyword evidence="1" id="KW-1133">Transmembrane helix</keyword>
<dbReference type="InterPro" id="IPR003744">
    <property type="entry name" value="YhhQ"/>
</dbReference>
<dbReference type="EMBL" id="JAVDYJ010000001">
    <property type="protein sequence ID" value="MDR7347776.1"/>
    <property type="molecule type" value="Genomic_DNA"/>
</dbReference>
<name>A0ABU2B3C4_9MICC</name>
<comment type="function">
    <text evidence="1">Involved in the import of queuosine (Q) precursors, required for Q precursor salvage.</text>
</comment>
<comment type="subcellular location">
    <subcellularLocation>
        <location evidence="1">Cell membrane</location>
        <topology evidence="1">Multi-pass membrane protein</topology>
    </subcellularLocation>
</comment>
<keyword evidence="1" id="KW-0812">Transmembrane</keyword>
<dbReference type="Proteomes" id="UP001183794">
    <property type="component" value="Unassembled WGS sequence"/>
</dbReference>
<dbReference type="PANTHER" id="PTHR34300">
    <property type="entry name" value="QUEUOSINE PRECURSOR TRANSPORTER-RELATED"/>
    <property type="match status" value="1"/>
</dbReference>
<evidence type="ECO:0000313" key="2">
    <source>
        <dbReference type="EMBL" id="MDR7347776.1"/>
    </source>
</evidence>
<proteinExistence type="inferred from homology"/>
<evidence type="ECO:0000256" key="1">
    <source>
        <dbReference type="HAMAP-Rule" id="MF_02088"/>
    </source>
</evidence>
<feature type="transmembrane region" description="Helical" evidence="1">
    <location>
        <begin position="124"/>
        <end position="145"/>
    </location>
</feature>
<feature type="transmembrane region" description="Helical" evidence="1">
    <location>
        <begin position="191"/>
        <end position="212"/>
    </location>
</feature>
<organism evidence="2 3">
    <name type="scientific">Enteractinococcus fodinae</name>
    <dbReference type="NCBI Taxonomy" id="684663"/>
    <lineage>
        <taxon>Bacteria</taxon>
        <taxon>Bacillati</taxon>
        <taxon>Actinomycetota</taxon>
        <taxon>Actinomycetes</taxon>
        <taxon>Micrococcales</taxon>
        <taxon>Micrococcaceae</taxon>
    </lineage>
</organism>
<comment type="caution">
    <text evidence="2">The sequence shown here is derived from an EMBL/GenBank/DDBJ whole genome shotgun (WGS) entry which is preliminary data.</text>
</comment>
<feature type="transmembrane region" description="Helical" evidence="1">
    <location>
        <begin position="48"/>
        <end position="70"/>
    </location>
</feature>
<dbReference type="Pfam" id="PF02592">
    <property type="entry name" value="Vut_1"/>
    <property type="match status" value="1"/>
</dbReference>
<sequence>MTENPHVTSETSRGNFAPVGSHIYPVLFAIMAVVFILSNIGGAKGVQFGPILTDGGFFLFPVAYIVGDIISEVYGFKASRRVIFTTFLISAFASLTYWIIIILPPAEFYDGQEALARTLGPVPLIVLASLVGFAAGQLTNAWIMVAMKRRSGERYLFGRIAVSTLVGELLDTIAFSAIAATVIGIETLGQYVMFVLVGWIWKTAVELILAPVTMWTIGKIKTAEPHYGSVAEA</sequence>
<keyword evidence="1" id="KW-1003">Cell membrane</keyword>
<evidence type="ECO:0000313" key="3">
    <source>
        <dbReference type="Proteomes" id="UP001183794"/>
    </source>
</evidence>
<accession>A0ABU2B3C4</accession>
<dbReference type="NCBIfam" id="TIGR00697">
    <property type="entry name" value="queuosine precursor transporter"/>
    <property type="match status" value="1"/>
</dbReference>
<feature type="transmembrane region" description="Helical" evidence="1">
    <location>
        <begin position="23"/>
        <end position="42"/>
    </location>
</feature>
<comment type="similarity">
    <text evidence="1">Belongs to the vitamin uptake transporter (VUT/ECF) (TC 2.A.88) family. Q precursor transporter subfamily.</text>
</comment>
<keyword evidence="3" id="KW-1185">Reference proteome</keyword>
<reference evidence="2 3" key="1">
    <citation type="submission" date="2023-07" db="EMBL/GenBank/DDBJ databases">
        <title>Sequencing the genomes of 1000 actinobacteria strains.</title>
        <authorList>
            <person name="Klenk H.-P."/>
        </authorList>
    </citation>
    <scope>NUCLEOTIDE SEQUENCE [LARGE SCALE GENOMIC DNA]</scope>
    <source>
        <strain evidence="2 3">DSM 22966</strain>
    </source>
</reference>
<gene>
    <name evidence="2" type="ORF">J2S62_002033</name>
</gene>
<dbReference type="RefSeq" id="WP_310174368.1">
    <property type="nucleotide sequence ID" value="NZ_BAABHE010000002.1"/>
</dbReference>
<dbReference type="PANTHER" id="PTHR34300:SF2">
    <property type="entry name" value="QUEUOSINE PRECURSOR TRANSPORTER-RELATED"/>
    <property type="match status" value="1"/>
</dbReference>